<evidence type="ECO:0000313" key="8">
    <source>
        <dbReference type="EMBL" id="QEC69343.1"/>
    </source>
</evidence>
<comment type="subcellular location">
    <subcellularLocation>
        <location evidence="1">Cell membrane</location>
        <topology evidence="1">Multi-pass membrane protein</topology>
    </subcellularLocation>
</comment>
<evidence type="ECO:0000256" key="4">
    <source>
        <dbReference type="ARBA" id="ARBA00022989"/>
    </source>
</evidence>
<dbReference type="PANTHER" id="PTHR34187:SF2">
    <property type="entry name" value="DUF202 DOMAIN-CONTAINING PROTEIN"/>
    <property type="match status" value="1"/>
</dbReference>
<dbReference type="Pfam" id="PF02656">
    <property type="entry name" value="DUF202"/>
    <property type="match status" value="1"/>
</dbReference>
<dbReference type="EMBL" id="CP042435">
    <property type="protein sequence ID" value="QEC69343.1"/>
    <property type="molecule type" value="Genomic_DNA"/>
</dbReference>
<keyword evidence="5 6" id="KW-0472">Membrane</keyword>
<dbReference type="KEGG" id="pgin:FRZ67_19265"/>
<reference evidence="8 9" key="1">
    <citation type="journal article" date="2016" name="Int. J. Syst. Evol. Microbiol.">
        <title>Panacibacter ginsenosidivorans gen. nov., sp. nov., with ginsenoside converting activity isolated from soil of a ginseng field.</title>
        <authorList>
            <person name="Siddiqi M.Z."/>
            <person name="Muhammad Shafi S."/>
            <person name="Choi K.D."/>
            <person name="Im W.T."/>
        </authorList>
    </citation>
    <scope>NUCLEOTIDE SEQUENCE [LARGE SCALE GENOMIC DNA]</scope>
    <source>
        <strain evidence="8 9">Gsoil1550</strain>
    </source>
</reference>
<dbReference type="PANTHER" id="PTHR34187">
    <property type="entry name" value="FGR18P"/>
    <property type="match status" value="1"/>
</dbReference>
<gene>
    <name evidence="8" type="ORF">FRZ67_19265</name>
</gene>
<evidence type="ECO:0000256" key="6">
    <source>
        <dbReference type="SAM" id="Phobius"/>
    </source>
</evidence>
<keyword evidence="4 6" id="KW-1133">Transmembrane helix</keyword>
<feature type="domain" description="DUF202" evidence="7">
    <location>
        <begin position="23"/>
        <end position="102"/>
    </location>
</feature>
<dbReference type="Proteomes" id="UP000321533">
    <property type="component" value="Chromosome"/>
</dbReference>
<feature type="transmembrane region" description="Helical" evidence="6">
    <location>
        <begin position="31"/>
        <end position="53"/>
    </location>
</feature>
<keyword evidence="2" id="KW-1003">Cell membrane</keyword>
<keyword evidence="3 6" id="KW-0812">Transmembrane</keyword>
<evidence type="ECO:0000256" key="1">
    <source>
        <dbReference type="ARBA" id="ARBA00004651"/>
    </source>
</evidence>
<sequence>MQESKEENQPVVNEIIKKQNASDHLANERTFLAWIRTSIGIMAFGFVVVKFSLFIKQIALLLQKDAIIPQRGYSAVIGILLVIVGAVVLLFSFIRYKRTERQLANESYRSSPALVFLLTIIILIISILLILYLINSTSEY</sequence>
<organism evidence="8 9">
    <name type="scientific">Panacibacter ginsenosidivorans</name>
    <dbReference type="NCBI Taxonomy" id="1813871"/>
    <lineage>
        <taxon>Bacteria</taxon>
        <taxon>Pseudomonadati</taxon>
        <taxon>Bacteroidota</taxon>
        <taxon>Chitinophagia</taxon>
        <taxon>Chitinophagales</taxon>
        <taxon>Chitinophagaceae</taxon>
        <taxon>Panacibacter</taxon>
    </lineage>
</organism>
<evidence type="ECO:0000259" key="7">
    <source>
        <dbReference type="Pfam" id="PF02656"/>
    </source>
</evidence>
<name>A0A5B8VE91_9BACT</name>
<proteinExistence type="predicted"/>
<dbReference type="InterPro" id="IPR052053">
    <property type="entry name" value="IM_YidH-like"/>
</dbReference>
<evidence type="ECO:0000256" key="2">
    <source>
        <dbReference type="ARBA" id="ARBA00022475"/>
    </source>
</evidence>
<dbReference type="InterPro" id="IPR003807">
    <property type="entry name" value="DUF202"/>
</dbReference>
<evidence type="ECO:0000256" key="5">
    <source>
        <dbReference type="ARBA" id="ARBA00023136"/>
    </source>
</evidence>
<evidence type="ECO:0000313" key="9">
    <source>
        <dbReference type="Proteomes" id="UP000321533"/>
    </source>
</evidence>
<feature type="transmembrane region" description="Helical" evidence="6">
    <location>
        <begin position="114"/>
        <end position="134"/>
    </location>
</feature>
<feature type="transmembrane region" description="Helical" evidence="6">
    <location>
        <begin position="73"/>
        <end position="94"/>
    </location>
</feature>
<keyword evidence="9" id="KW-1185">Reference proteome</keyword>
<evidence type="ECO:0000256" key="3">
    <source>
        <dbReference type="ARBA" id="ARBA00022692"/>
    </source>
</evidence>
<protein>
    <submittedName>
        <fullName evidence="8">DUF202 domain-containing protein</fullName>
    </submittedName>
</protein>
<dbReference type="OrthoDB" id="582337at2"/>
<dbReference type="RefSeq" id="WP_147192220.1">
    <property type="nucleotide sequence ID" value="NZ_CP042435.1"/>
</dbReference>
<dbReference type="AlphaFoldDB" id="A0A5B8VE91"/>
<dbReference type="GO" id="GO:0005886">
    <property type="term" value="C:plasma membrane"/>
    <property type="evidence" value="ECO:0007669"/>
    <property type="project" value="UniProtKB-SubCell"/>
</dbReference>
<accession>A0A5B8VE91</accession>